<evidence type="ECO:0000313" key="5">
    <source>
        <dbReference type="EMBL" id="MBO7743100.1"/>
    </source>
</evidence>
<dbReference type="SUPFAM" id="SSF49265">
    <property type="entry name" value="Fibronectin type III"/>
    <property type="match status" value="1"/>
</dbReference>
<dbReference type="InterPro" id="IPR009091">
    <property type="entry name" value="RCC1/BLIP-II"/>
</dbReference>
<name>A0ABS3W475_9BACL</name>
<dbReference type="Pfam" id="PF00415">
    <property type="entry name" value="RCC1"/>
    <property type="match status" value="2"/>
</dbReference>
<keyword evidence="3" id="KW-0732">Signal</keyword>
<dbReference type="PRINTS" id="PR00633">
    <property type="entry name" value="RCCNDNSATION"/>
</dbReference>
<feature type="domain" description="Fibronectin type-III" evidence="4">
    <location>
        <begin position="402"/>
        <end position="494"/>
    </location>
</feature>
<keyword evidence="2" id="KW-0677">Repeat</keyword>
<dbReference type="InterPro" id="IPR003961">
    <property type="entry name" value="FN3_dom"/>
</dbReference>
<dbReference type="InterPro" id="IPR013783">
    <property type="entry name" value="Ig-like_fold"/>
</dbReference>
<dbReference type="RefSeq" id="WP_208846050.1">
    <property type="nucleotide sequence ID" value="NZ_JAGGDJ010000001.1"/>
</dbReference>
<dbReference type="Gene3D" id="2.130.10.30">
    <property type="entry name" value="Regulator of chromosome condensation 1/beta-lactamase-inhibitor protein II"/>
    <property type="match status" value="2"/>
</dbReference>
<evidence type="ECO:0000256" key="1">
    <source>
        <dbReference type="ARBA" id="ARBA00022658"/>
    </source>
</evidence>
<keyword evidence="6" id="KW-1185">Reference proteome</keyword>
<reference evidence="5 6" key="1">
    <citation type="submission" date="2021-03" db="EMBL/GenBank/DDBJ databases">
        <title>Paenibacillus artemisicola MWE-103 whole genome sequence.</title>
        <authorList>
            <person name="Ham Y.J."/>
        </authorList>
    </citation>
    <scope>NUCLEOTIDE SEQUENCE [LARGE SCALE GENOMIC DNA]</scope>
    <source>
        <strain evidence="5 6">MWE-103</strain>
    </source>
</reference>
<sequence>MKRWFLLSVIGTLMLTLFLPFQAAAADFDSVLKEGSSDSDVTMVAEGMGHALALKQDGTVWSWGNNAFGQLGYGGTTIEDDPPVQVQDLDSVVAISTGSDHSLALKSDGTVWAWGSNYLGQLGIGKEGGVSSSPVQVTNLSSVVAIAAGNNHNLAVKSDGTVWSWGQNQFGALGDGSTTARYTPVQVQGLSSVIDVAAGERHSLALKSDGTVWGWGSNESGELGDGSMKNRYTPVQVQGIDSVIDVAAGSSSGYSHSLALKSDGTVWAWGNNYAGKLGDGTTTSRTSPVQVIHLDSVTAIDAGREHSLALKSDGTVWAWGYNDFGQLGDGSSTRSGSSSPVQVQGLGSVISISGGSDQSLALQGDNTVWGWGLHFWPPVTASYTPVQVHGTWQNTPKAPQWPRGDVLTVTDVTYNSVKLNWQPAMDEKGTDKYLVYTQGYTLLATFNGDVTSYEVKGLAPDSHYIFSLVAVDADGNQSEKKEVQVTTSAITTPGTFRLTDSKTYSDGWFNYEYLLYDGYITSPGQVLSGSWTPPEGYHGVVNVSMITADGENYDLSLETVSEGGYPIPRLTTELSDGTEYSGAGLPIGDTAVWKVKGHTDQDYSPDKKVTVYVSIKYDNH</sequence>
<evidence type="ECO:0000256" key="2">
    <source>
        <dbReference type="ARBA" id="ARBA00022737"/>
    </source>
</evidence>
<dbReference type="Gene3D" id="2.60.40.10">
    <property type="entry name" value="Immunoglobulins"/>
    <property type="match status" value="1"/>
</dbReference>
<keyword evidence="1" id="KW-0344">Guanine-nucleotide releasing factor</keyword>
<dbReference type="PROSITE" id="PS00626">
    <property type="entry name" value="RCC1_2"/>
    <property type="match status" value="2"/>
</dbReference>
<accession>A0ABS3W475</accession>
<dbReference type="Pfam" id="PF00041">
    <property type="entry name" value="fn3"/>
    <property type="match status" value="1"/>
</dbReference>
<evidence type="ECO:0000259" key="4">
    <source>
        <dbReference type="PROSITE" id="PS50853"/>
    </source>
</evidence>
<comment type="caution">
    <text evidence="5">The sequence shown here is derived from an EMBL/GenBank/DDBJ whole genome shotgun (WGS) entry which is preliminary data.</text>
</comment>
<dbReference type="InterPro" id="IPR058923">
    <property type="entry name" value="RCC1-like_dom"/>
</dbReference>
<dbReference type="PANTHER" id="PTHR45982">
    <property type="entry name" value="REGULATOR OF CHROMOSOME CONDENSATION"/>
    <property type="match status" value="1"/>
</dbReference>
<feature type="signal peptide" evidence="3">
    <location>
        <begin position="1"/>
        <end position="25"/>
    </location>
</feature>
<dbReference type="PROSITE" id="PS50853">
    <property type="entry name" value="FN3"/>
    <property type="match status" value="1"/>
</dbReference>
<feature type="chain" id="PRO_5045756655" description="Fibronectin type-III domain-containing protein" evidence="3">
    <location>
        <begin position="26"/>
        <end position="620"/>
    </location>
</feature>
<evidence type="ECO:0000313" key="6">
    <source>
        <dbReference type="Proteomes" id="UP000670947"/>
    </source>
</evidence>
<dbReference type="EMBL" id="JAGGDJ010000001">
    <property type="protein sequence ID" value="MBO7743100.1"/>
    <property type="molecule type" value="Genomic_DNA"/>
</dbReference>
<dbReference type="SUPFAM" id="SSF50985">
    <property type="entry name" value="RCC1/BLIP-II"/>
    <property type="match status" value="1"/>
</dbReference>
<dbReference type="InterPro" id="IPR036116">
    <property type="entry name" value="FN3_sf"/>
</dbReference>
<dbReference type="SMART" id="SM00060">
    <property type="entry name" value="FN3"/>
    <property type="match status" value="1"/>
</dbReference>
<dbReference type="PANTHER" id="PTHR45982:SF1">
    <property type="entry name" value="REGULATOR OF CHROMOSOME CONDENSATION"/>
    <property type="match status" value="1"/>
</dbReference>
<dbReference type="InterPro" id="IPR051553">
    <property type="entry name" value="Ran_GTPase-activating"/>
</dbReference>
<gene>
    <name evidence="5" type="ORF">I8J29_02755</name>
</gene>
<dbReference type="InterPro" id="IPR000408">
    <property type="entry name" value="Reg_chr_condens"/>
</dbReference>
<dbReference type="CDD" id="cd00063">
    <property type="entry name" value="FN3"/>
    <property type="match status" value="1"/>
</dbReference>
<dbReference type="PROSITE" id="PS50012">
    <property type="entry name" value="RCC1_3"/>
    <property type="match status" value="6"/>
</dbReference>
<evidence type="ECO:0000256" key="3">
    <source>
        <dbReference type="SAM" id="SignalP"/>
    </source>
</evidence>
<organism evidence="5 6">
    <name type="scientific">Paenibacillus artemisiicola</name>
    <dbReference type="NCBI Taxonomy" id="1172618"/>
    <lineage>
        <taxon>Bacteria</taxon>
        <taxon>Bacillati</taxon>
        <taxon>Bacillota</taxon>
        <taxon>Bacilli</taxon>
        <taxon>Bacillales</taxon>
        <taxon>Paenibacillaceae</taxon>
        <taxon>Paenibacillus</taxon>
    </lineage>
</organism>
<dbReference type="Proteomes" id="UP000670947">
    <property type="component" value="Unassembled WGS sequence"/>
</dbReference>
<dbReference type="Pfam" id="PF25390">
    <property type="entry name" value="WD40_RLD"/>
    <property type="match status" value="1"/>
</dbReference>
<proteinExistence type="predicted"/>
<protein>
    <recommendedName>
        <fullName evidence="4">Fibronectin type-III domain-containing protein</fullName>
    </recommendedName>
</protein>